<dbReference type="PANTHER" id="PTHR30327:SF1">
    <property type="entry name" value="UPF0301 PROTEIN YQGE"/>
    <property type="match status" value="1"/>
</dbReference>
<sequence>MAAMAPASSTDVDETFLGGKLLIATPSIGDPRFDRTVIVMCDHSPDHAMGIIINKPADDLRLPELFEQLGVDGIRPAPDTPVLIGGPVDQDRGFVLHTRDYSSLEATLPVSPRIGLTATKDVLDAIASSHPPQRSLLALGYAGWGAGQLEQELAANAWLVIELDETLVFDTGDADKWQRALDLIGVSPEHLSALSGHA</sequence>
<evidence type="ECO:0000256" key="1">
    <source>
        <dbReference type="ARBA" id="ARBA00009600"/>
    </source>
</evidence>
<comment type="similarity">
    <text evidence="1 2">Belongs to the UPF0301 (AlgH) family.</text>
</comment>
<organism evidence="3 4">
    <name type="scientific">Maricaulis maris</name>
    <dbReference type="NCBI Taxonomy" id="74318"/>
    <lineage>
        <taxon>Bacteria</taxon>
        <taxon>Pseudomonadati</taxon>
        <taxon>Pseudomonadota</taxon>
        <taxon>Alphaproteobacteria</taxon>
        <taxon>Maricaulales</taxon>
        <taxon>Maricaulaceae</taxon>
        <taxon>Maricaulis</taxon>
    </lineage>
</organism>
<evidence type="ECO:0000313" key="3">
    <source>
        <dbReference type="EMBL" id="RKR00455.1"/>
    </source>
</evidence>
<dbReference type="Proteomes" id="UP000273675">
    <property type="component" value="Unassembled WGS sequence"/>
</dbReference>
<dbReference type="InterPro" id="IPR003774">
    <property type="entry name" value="AlgH-like"/>
</dbReference>
<evidence type="ECO:0000313" key="4">
    <source>
        <dbReference type="Proteomes" id="UP000273675"/>
    </source>
</evidence>
<protein>
    <recommendedName>
        <fullName evidence="2">UPF0301 protein C7435_1663</fullName>
    </recommendedName>
</protein>
<dbReference type="PANTHER" id="PTHR30327">
    <property type="entry name" value="UNCHARACTERIZED PROTEIN YQGE"/>
    <property type="match status" value="1"/>
</dbReference>
<dbReference type="Gene3D" id="3.40.1740.10">
    <property type="entry name" value="VC0467-like"/>
    <property type="match status" value="1"/>
</dbReference>
<accession>A0A495DEW9</accession>
<dbReference type="SUPFAM" id="SSF143456">
    <property type="entry name" value="VC0467-like"/>
    <property type="match status" value="1"/>
</dbReference>
<comment type="caution">
    <text evidence="3">The sequence shown here is derived from an EMBL/GenBank/DDBJ whole genome shotgun (WGS) entry which is preliminary data.</text>
</comment>
<dbReference type="GO" id="GO:0005829">
    <property type="term" value="C:cytosol"/>
    <property type="evidence" value="ECO:0007669"/>
    <property type="project" value="TreeGrafter"/>
</dbReference>
<dbReference type="EMBL" id="RBIM01000003">
    <property type="protein sequence ID" value="RKR00455.1"/>
    <property type="molecule type" value="Genomic_DNA"/>
</dbReference>
<dbReference type="Pfam" id="PF02622">
    <property type="entry name" value="DUF179"/>
    <property type="match status" value="1"/>
</dbReference>
<name>A0A495DEW9_9PROT</name>
<dbReference type="HAMAP" id="MF_00758">
    <property type="entry name" value="UPF0301"/>
    <property type="match status" value="1"/>
</dbReference>
<gene>
    <name evidence="3" type="ORF">C7435_1663</name>
</gene>
<proteinExistence type="inferred from homology"/>
<reference evidence="3 4" key="1">
    <citation type="submission" date="2018-10" db="EMBL/GenBank/DDBJ databases">
        <title>Genomic Encyclopedia of Type Strains, Phase IV (KMG-IV): sequencing the most valuable type-strain genomes for metagenomic binning, comparative biology and taxonomic classification.</title>
        <authorList>
            <person name="Goeker M."/>
        </authorList>
    </citation>
    <scope>NUCLEOTIDE SEQUENCE [LARGE SCALE GENOMIC DNA]</scope>
    <source>
        <strain evidence="3 4">DSM 4734</strain>
    </source>
</reference>
<evidence type="ECO:0000256" key="2">
    <source>
        <dbReference type="HAMAP-Rule" id="MF_00758"/>
    </source>
</evidence>
<dbReference type="AlphaFoldDB" id="A0A495DEW9"/>